<dbReference type="InterPro" id="IPR006683">
    <property type="entry name" value="Thioestr_dom"/>
</dbReference>
<dbReference type="InterPro" id="IPR029069">
    <property type="entry name" value="HotDog_dom_sf"/>
</dbReference>
<evidence type="ECO:0000259" key="4">
    <source>
        <dbReference type="PROSITE" id="PS51770"/>
    </source>
</evidence>
<evidence type="ECO:0000313" key="5">
    <source>
        <dbReference type="EMBL" id="AWM74566.1"/>
    </source>
</evidence>
<keyword evidence="2 3" id="KW-0378">Hydrolase</keyword>
<organism evidence="5 6">
    <name type="scientific">Lactobacillus kullabergensis</name>
    <dbReference type="NCBI Taxonomy" id="1218493"/>
    <lineage>
        <taxon>Bacteria</taxon>
        <taxon>Bacillati</taxon>
        <taxon>Bacillota</taxon>
        <taxon>Bacilli</taxon>
        <taxon>Lactobacillales</taxon>
        <taxon>Lactobacillaceae</taxon>
        <taxon>Lactobacillus</taxon>
    </lineage>
</organism>
<comment type="similarity">
    <text evidence="1">Belongs to the acyl coenzyme A hydrolase family.</text>
</comment>
<feature type="domain" description="HotDog ACOT-type" evidence="4">
    <location>
        <begin position="5"/>
        <end position="117"/>
    </location>
</feature>
<keyword evidence="6" id="KW-1185">Reference proteome</keyword>
<evidence type="ECO:0000256" key="1">
    <source>
        <dbReference type="ARBA" id="ARBA00010458"/>
    </source>
</evidence>
<dbReference type="SUPFAM" id="SSF54637">
    <property type="entry name" value="Thioesterase/thiol ester dehydrase-isomerase"/>
    <property type="match status" value="1"/>
</dbReference>
<dbReference type="EMBL" id="CP029477">
    <property type="protein sequence ID" value="AWM74566.1"/>
    <property type="molecule type" value="Genomic_DNA"/>
</dbReference>
<dbReference type="Gene3D" id="3.10.129.10">
    <property type="entry name" value="Hotdog Thioesterase"/>
    <property type="match status" value="1"/>
</dbReference>
<dbReference type="InterPro" id="IPR033120">
    <property type="entry name" value="HOTDOG_ACOT"/>
</dbReference>
<evidence type="ECO:0000256" key="3">
    <source>
        <dbReference type="PROSITE-ProRule" id="PRU01106"/>
    </source>
</evidence>
<dbReference type="Proteomes" id="UP000246036">
    <property type="component" value="Chromosome"/>
</dbReference>
<dbReference type="PANTHER" id="PTHR11049">
    <property type="entry name" value="ACYL COENZYME A THIOESTER HYDROLASE"/>
    <property type="match status" value="1"/>
</dbReference>
<dbReference type="InterPro" id="IPR040170">
    <property type="entry name" value="Cytosol_ACT"/>
</dbReference>
<proteinExistence type="inferred from homology"/>
<accession>A0ABN5LD94</accession>
<evidence type="ECO:0000256" key="2">
    <source>
        <dbReference type="ARBA" id="ARBA00022801"/>
    </source>
</evidence>
<protein>
    <recommendedName>
        <fullName evidence="4">HotDog ACOT-type domain-containing protein</fullName>
    </recommendedName>
</protein>
<dbReference type="RefSeq" id="WP_109585699.1">
    <property type="nucleotide sequence ID" value="NZ_CP029477.1"/>
</dbReference>
<reference evidence="5 6" key="1">
    <citation type="submission" date="2018-05" db="EMBL/GenBank/DDBJ databases">
        <title>Reference genomes for bee gut microbiota database.</title>
        <authorList>
            <person name="Ellegaard K.M."/>
        </authorList>
    </citation>
    <scope>NUCLEOTIDE SEQUENCE [LARGE SCALE GENOMIC DNA]</scope>
    <source>
        <strain evidence="5 6">ESL0186</strain>
    </source>
</reference>
<dbReference type="Pfam" id="PF03061">
    <property type="entry name" value="4HBT"/>
    <property type="match status" value="1"/>
</dbReference>
<sequence>MKNKFFKRQMADYFVTPRMLNHMEITHGGTLLDNADSAMGLFANSYCHTRTLTGRIDKFIFHKKSYAGDHICFCVTLLKTTAKTMTIYAEVNRISLDNLSSELIGEAVFTYVAVNASLEPISGSIEQYHVTDAEEKEYIESVKKRFGIK</sequence>
<dbReference type="PROSITE" id="PS51770">
    <property type="entry name" value="HOTDOG_ACOT"/>
    <property type="match status" value="1"/>
</dbReference>
<name>A0ABN5LD94_9LACO</name>
<evidence type="ECO:0000313" key="6">
    <source>
        <dbReference type="Proteomes" id="UP000246036"/>
    </source>
</evidence>
<gene>
    <name evidence="5" type="ORF">DKL58_00485</name>
</gene>